<dbReference type="InterPro" id="IPR036291">
    <property type="entry name" value="NAD(P)-bd_dom_sf"/>
</dbReference>
<name>A0A2W7RSF4_9BACT</name>
<dbReference type="OrthoDB" id="9801773at2"/>
<dbReference type="InterPro" id="IPR013549">
    <property type="entry name" value="DUF1731"/>
</dbReference>
<evidence type="ECO:0008006" key="6">
    <source>
        <dbReference type="Google" id="ProtNLM"/>
    </source>
</evidence>
<dbReference type="PANTHER" id="PTHR11092">
    <property type="entry name" value="SUGAR NUCLEOTIDE EPIMERASE RELATED"/>
    <property type="match status" value="1"/>
</dbReference>
<protein>
    <recommendedName>
        <fullName evidence="6">TIGR01777 family protein</fullName>
    </recommendedName>
</protein>
<feature type="domain" description="NAD-dependent epimerase/dehydratase" evidence="2">
    <location>
        <begin position="196"/>
        <end position="231"/>
    </location>
</feature>
<reference evidence="4 5" key="1">
    <citation type="submission" date="2018-06" db="EMBL/GenBank/DDBJ databases">
        <title>Genomic Encyclopedia of Archaeal and Bacterial Type Strains, Phase II (KMG-II): from individual species to whole genera.</title>
        <authorList>
            <person name="Goeker M."/>
        </authorList>
    </citation>
    <scope>NUCLEOTIDE SEQUENCE [LARGE SCALE GENOMIC DNA]</scope>
    <source>
        <strain evidence="4 5">DSM 23241</strain>
    </source>
</reference>
<dbReference type="SUPFAM" id="SSF51735">
    <property type="entry name" value="NAD(P)-binding Rossmann-fold domains"/>
    <property type="match status" value="1"/>
</dbReference>
<dbReference type="Gene3D" id="3.40.50.720">
    <property type="entry name" value="NAD(P)-binding Rossmann-like Domain"/>
    <property type="match status" value="1"/>
</dbReference>
<dbReference type="NCBIfam" id="TIGR01777">
    <property type="entry name" value="yfcH"/>
    <property type="match status" value="1"/>
</dbReference>
<keyword evidence="5" id="KW-1185">Reference proteome</keyword>
<evidence type="ECO:0000259" key="2">
    <source>
        <dbReference type="Pfam" id="PF01370"/>
    </source>
</evidence>
<gene>
    <name evidence="4" type="ORF">LX80_01274</name>
</gene>
<dbReference type="Pfam" id="PF08338">
    <property type="entry name" value="DUF1731"/>
    <property type="match status" value="1"/>
</dbReference>
<dbReference type="AlphaFoldDB" id="A0A2W7RSF4"/>
<dbReference type="RefSeq" id="WP_111294393.1">
    <property type="nucleotide sequence ID" value="NZ_QKZV01000003.1"/>
</dbReference>
<dbReference type="Proteomes" id="UP000249720">
    <property type="component" value="Unassembled WGS sequence"/>
</dbReference>
<sequence length="311" mass="34319">MKTVLITGGTGMVGTYLIKKLLENGYSVIVLSRNPPKQPLLNNLQYAAWNVDNGEIDTEALAKADVIIHLAGAGVADKRWSGKRKKIIQQSRIESSKLLVSALRNLPNHKVQTCISASAIGWYGPDTPESKLNGFVETDMPYNDFLGKTCQLWEESISPLIDLNIRLVKYRIGIVLSNTGGALTAFKQPLRMGIAAILGNGSQKVSWIHIEDLCRMFLFAIENNHLNGVYNAVANVPVTNKELTLTLAKVQRGKRYIPVYVPSILLKVAMGEMSIEVLKSTTVNNQKIRDAGFTFLYPTIEPALSHLKNSE</sequence>
<comment type="similarity">
    <text evidence="1">Belongs to the NAD(P)-dependent epimerase/dehydratase family. SDR39U1 subfamily.</text>
</comment>
<dbReference type="EMBL" id="QKZV01000003">
    <property type="protein sequence ID" value="PZX63623.1"/>
    <property type="molecule type" value="Genomic_DNA"/>
</dbReference>
<dbReference type="InterPro" id="IPR010099">
    <property type="entry name" value="SDR39U1"/>
</dbReference>
<organism evidence="4 5">
    <name type="scientific">Hydrotalea sandarakina</name>
    <dbReference type="NCBI Taxonomy" id="1004304"/>
    <lineage>
        <taxon>Bacteria</taxon>
        <taxon>Pseudomonadati</taxon>
        <taxon>Bacteroidota</taxon>
        <taxon>Chitinophagia</taxon>
        <taxon>Chitinophagales</taxon>
        <taxon>Chitinophagaceae</taxon>
        <taxon>Hydrotalea</taxon>
    </lineage>
</organism>
<accession>A0A2W7RSF4</accession>
<dbReference type="InterPro" id="IPR001509">
    <property type="entry name" value="Epimerase_deHydtase"/>
</dbReference>
<evidence type="ECO:0000313" key="5">
    <source>
        <dbReference type="Proteomes" id="UP000249720"/>
    </source>
</evidence>
<proteinExistence type="inferred from homology"/>
<evidence type="ECO:0000256" key="1">
    <source>
        <dbReference type="ARBA" id="ARBA00009353"/>
    </source>
</evidence>
<evidence type="ECO:0000313" key="4">
    <source>
        <dbReference type="EMBL" id="PZX63623.1"/>
    </source>
</evidence>
<evidence type="ECO:0000259" key="3">
    <source>
        <dbReference type="Pfam" id="PF08338"/>
    </source>
</evidence>
<feature type="domain" description="NAD-dependent epimerase/dehydratase" evidence="2">
    <location>
        <begin position="4"/>
        <end position="130"/>
    </location>
</feature>
<dbReference type="PANTHER" id="PTHR11092:SF0">
    <property type="entry name" value="EPIMERASE FAMILY PROTEIN SDR39U1"/>
    <property type="match status" value="1"/>
</dbReference>
<feature type="domain" description="DUF1731" evidence="3">
    <location>
        <begin position="261"/>
        <end position="307"/>
    </location>
</feature>
<comment type="caution">
    <text evidence="4">The sequence shown here is derived from an EMBL/GenBank/DDBJ whole genome shotgun (WGS) entry which is preliminary data.</text>
</comment>
<dbReference type="Pfam" id="PF01370">
    <property type="entry name" value="Epimerase"/>
    <property type="match status" value="2"/>
</dbReference>